<dbReference type="EMBL" id="GBXM01034008">
    <property type="protein sequence ID" value="JAH74569.1"/>
    <property type="molecule type" value="Transcribed_RNA"/>
</dbReference>
<name>A0A0E9VIT3_ANGAN</name>
<dbReference type="AlphaFoldDB" id="A0A0E9VIT3"/>
<reference evidence="1" key="1">
    <citation type="submission" date="2014-11" db="EMBL/GenBank/DDBJ databases">
        <authorList>
            <person name="Amaro Gonzalez C."/>
        </authorList>
    </citation>
    <scope>NUCLEOTIDE SEQUENCE</scope>
</reference>
<sequence length="41" mass="4635">MVWGRFAAVGPGPLSIIEGNFQKFLKENVRSSVHELKLKHN</sequence>
<accession>A0A0E9VIT3</accession>
<proteinExistence type="predicted"/>
<organism evidence="1">
    <name type="scientific">Anguilla anguilla</name>
    <name type="common">European freshwater eel</name>
    <name type="synonym">Muraena anguilla</name>
    <dbReference type="NCBI Taxonomy" id="7936"/>
    <lineage>
        <taxon>Eukaryota</taxon>
        <taxon>Metazoa</taxon>
        <taxon>Chordata</taxon>
        <taxon>Craniata</taxon>
        <taxon>Vertebrata</taxon>
        <taxon>Euteleostomi</taxon>
        <taxon>Actinopterygii</taxon>
        <taxon>Neopterygii</taxon>
        <taxon>Teleostei</taxon>
        <taxon>Anguilliformes</taxon>
        <taxon>Anguillidae</taxon>
        <taxon>Anguilla</taxon>
    </lineage>
</organism>
<evidence type="ECO:0000313" key="1">
    <source>
        <dbReference type="EMBL" id="JAH78049.1"/>
    </source>
</evidence>
<dbReference type="EMBL" id="GBXM01030528">
    <property type="protein sequence ID" value="JAH78049.1"/>
    <property type="molecule type" value="Transcribed_RNA"/>
</dbReference>
<protein>
    <submittedName>
        <fullName evidence="1">Uncharacterized protein</fullName>
    </submittedName>
</protein>
<reference evidence="1" key="2">
    <citation type="journal article" date="2015" name="Fish Shellfish Immunol.">
        <title>Early steps in the European eel (Anguilla anguilla)-Vibrio vulnificus interaction in the gills: Role of the RtxA13 toxin.</title>
        <authorList>
            <person name="Callol A."/>
            <person name="Pajuelo D."/>
            <person name="Ebbesson L."/>
            <person name="Teles M."/>
            <person name="MacKenzie S."/>
            <person name="Amaro C."/>
        </authorList>
    </citation>
    <scope>NUCLEOTIDE SEQUENCE</scope>
</reference>